<dbReference type="NCBIfam" id="NF047593">
    <property type="entry name" value="IS66_ISAeme5_TnpA"/>
    <property type="match status" value="1"/>
</dbReference>
<reference evidence="1" key="1">
    <citation type="journal article" date="2015" name="Nature">
        <title>Complex archaea that bridge the gap between prokaryotes and eukaryotes.</title>
        <authorList>
            <person name="Spang A."/>
            <person name="Saw J.H."/>
            <person name="Jorgensen S.L."/>
            <person name="Zaremba-Niedzwiedzka K."/>
            <person name="Martijn J."/>
            <person name="Lind A.E."/>
            <person name="van Eijk R."/>
            <person name="Schleper C."/>
            <person name="Guy L."/>
            <person name="Ettema T.J."/>
        </authorList>
    </citation>
    <scope>NUCLEOTIDE SEQUENCE</scope>
</reference>
<gene>
    <name evidence="1" type="ORF">LCGC14_2300150</name>
</gene>
<evidence type="ECO:0008006" key="2">
    <source>
        <dbReference type="Google" id="ProtNLM"/>
    </source>
</evidence>
<comment type="caution">
    <text evidence="1">The sequence shown here is derived from an EMBL/GenBank/DDBJ whole genome shotgun (WGS) entry which is preliminary data.</text>
</comment>
<accession>A0A0F9CNN5</accession>
<name>A0A0F9CNN5_9ZZZZ</name>
<organism evidence="1">
    <name type="scientific">marine sediment metagenome</name>
    <dbReference type="NCBI Taxonomy" id="412755"/>
    <lineage>
        <taxon>unclassified sequences</taxon>
        <taxon>metagenomes</taxon>
        <taxon>ecological metagenomes</taxon>
    </lineage>
</organism>
<sequence length="95" mass="10641">MAYRSRDDWRQLIEEQQASGLIAAVFCRERNINAKYFSLRKQQLSGSPKKAPAFIKASVKPAIPLALSLEFKGIHLSLGNSSPQWVAQLLRELSA</sequence>
<evidence type="ECO:0000313" key="1">
    <source>
        <dbReference type="EMBL" id="KKL50973.1"/>
    </source>
</evidence>
<protein>
    <recommendedName>
        <fullName evidence="2">IS66 family insertion sequence element accessory protein TnpB</fullName>
    </recommendedName>
</protein>
<proteinExistence type="predicted"/>
<dbReference type="EMBL" id="LAZR01032410">
    <property type="protein sequence ID" value="KKL50973.1"/>
    <property type="molecule type" value="Genomic_DNA"/>
</dbReference>
<dbReference type="AlphaFoldDB" id="A0A0F9CNN5"/>